<feature type="transmembrane region" description="Helical" evidence="1">
    <location>
        <begin position="12"/>
        <end position="34"/>
    </location>
</feature>
<keyword evidence="1" id="KW-0812">Transmembrane</keyword>
<dbReference type="InterPro" id="IPR010721">
    <property type="entry name" value="UstE-like"/>
</dbReference>
<keyword evidence="1" id="KW-1133">Transmembrane helix</keyword>
<comment type="caution">
    <text evidence="2">The sequence shown here is derived from an EMBL/GenBank/DDBJ whole genome shotgun (WGS) entry which is preliminary data.</text>
</comment>
<dbReference type="AlphaFoldDB" id="A0A813N6L3"/>
<feature type="transmembrane region" description="Helical" evidence="1">
    <location>
        <begin position="229"/>
        <end position="247"/>
    </location>
</feature>
<dbReference type="GO" id="GO:0016020">
    <property type="term" value="C:membrane"/>
    <property type="evidence" value="ECO:0007669"/>
    <property type="project" value="TreeGrafter"/>
</dbReference>
<evidence type="ECO:0000313" key="4">
    <source>
        <dbReference type="Proteomes" id="UP000663854"/>
    </source>
</evidence>
<accession>A0A813N6L3</accession>
<dbReference type="Proteomes" id="UP000663854">
    <property type="component" value="Unassembled WGS sequence"/>
</dbReference>
<gene>
    <name evidence="3" type="ORF">JXQ802_LOCUS8727</name>
    <name evidence="2" type="ORF">PYM288_LOCUS1108</name>
</gene>
<dbReference type="Gene3D" id="1.20.120.1630">
    <property type="match status" value="1"/>
</dbReference>
<keyword evidence="1" id="KW-0472">Membrane</keyword>
<keyword evidence="5" id="KW-1185">Reference proteome</keyword>
<organism evidence="2 4">
    <name type="scientific">Rotaria sordida</name>
    <dbReference type="NCBI Taxonomy" id="392033"/>
    <lineage>
        <taxon>Eukaryota</taxon>
        <taxon>Metazoa</taxon>
        <taxon>Spiralia</taxon>
        <taxon>Gnathifera</taxon>
        <taxon>Rotifera</taxon>
        <taxon>Eurotatoria</taxon>
        <taxon>Bdelloidea</taxon>
        <taxon>Philodinida</taxon>
        <taxon>Philodinidae</taxon>
        <taxon>Rotaria</taxon>
    </lineage>
</organism>
<dbReference type="PROSITE" id="PS50244">
    <property type="entry name" value="S5A_REDUCTASE"/>
    <property type="match status" value="1"/>
</dbReference>
<dbReference type="PANTHER" id="PTHR32251:SF23">
    <property type="entry name" value="3-OXO-5-ALPHA-STEROID 4-DEHYDROGENASE (DUF1295)"/>
    <property type="match status" value="1"/>
</dbReference>
<feature type="transmembrane region" description="Helical" evidence="1">
    <location>
        <begin position="137"/>
        <end position="163"/>
    </location>
</feature>
<dbReference type="Proteomes" id="UP000663870">
    <property type="component" value="Unassembled WGS sequence"/>
</dbReference>
<sequence length="298" mass="35262">MKLPSSPLIVYFIVYSILFLLSIILHFLLLSYISSPLCRTYLIDFCITCILFFIGNHIFSSNNIYDLHWPLVPLICSLYFNFTLNSIEFFPFKCLPLIILISLWSFHLIWQTIFSSNNINNEDRRYQMMRKRYENNFILFAFFALHLLPMFEVLIGSSSIYYIYNNIHIYESLTIMDILLLLIIFSGVLLENIADKQLAAFRRHKKTSREHRFAVLSSGLWKYSRHPNYLGEIIFWWGLFFLGYAYNAPLWCGLGPLLITLMMIFGSIPISEEHLFRTYPDYKFVQKQVSMLIPTFGF</sequence>
<protein>
    <recommendedName>
        <fullName evidence="6">Steroid 5-alpha reductase C-terminal domain-containing protein</fullName>
    </recommendedName>
</protein>
<feature type="transmembrane region" description="Helical" evidence="1">
    <location>
        <begin position="40"/>
        <end position="59"/>
    </location>
</feature>
<reference evidence="2" key="1">
    <citation type="submission" date="2021-02" db="EMBL/GenBank/DDBJ databases">
        <authorList>
            <person name="Nowell W R."/>
        </authorList>
    </citation>
    <scope>NUCLEOTIDE SEQUENCE</scope>
</reference>
<evidence type="ECO:0000313" key="5">
    <source>
        <dbReference type="Proteomes" id="UP000663870"/>
    </source>
</evidence>
<evidence type="ECO:0000313" key="3">
    <source>
        <dbReference type="EMBL" id="CAF0892370.1"/>
    </source>
</evidence>
<dbReference type="PANTHER" id="PTHR32251">
    <property type="entry name" value="3-OXO-5-ALPHA-STEROID 4-DEHYDROGENASE"/>
    <property type="match status" value="1"/>
</dbReference>
<evidence type="ECO:0000256" key="1">
    <source>
        <dbReference type="SAM" id="Phobius"/>
    </source>
</evidence>
<dbReference type="EMBL" id="CAJNOL010000156">
    <property type="protein sequence ID" value="CAF0892370.1"/>
    <property type="molecule type" value="Genomic_DNA"/>
</dbReference>
<feature type="transmembrane region" description="Helical" evidence="1">
    <location>
        <begin position="97"/>
        <end position="116"/>
    </location>
</feature>
<evidence type="ECO:0000313" key="2">
    <source>
        <dbReference type="EMBL" id="CAF0733435.1"/>
    </source>
</evidence>
<feature type="transmembrane region" description="Helical" evidence="1">
    <location>
        <begin position="175"/>
        <end position="194"/>
    </location>
</feature>
<name>A0A813N6L3_9BILA</name>
<dbReference type="EMBL" id="CAJNOH010000005">
    <property type="protein sequence ID" value="CAF0733435.1"/>
    <property type="molecule type" value="Genomic_DNA"/>
</dbReference>
<evidence type="ECO:0008006" key="6">
    <source>
        <dbReference type="Google" id="ProtNLM"/>
    </source>
</evidence>
<feature type="transmembrane region" description="Helical" evidence="1">
    <location>
        <begin position="71"/>
        <end position="91"/>
    </location>
</feature>
<dbReference type="Pfam" id="PF06966">
    <property type="entry name" value="DUF1295"/>
    <property type="match status" value="1"/>
</dbReference>
<proteinExistence type="predicted"/>